<gene>
    <name evidence="6" type="ORF">GOQ30_10285</name>
</gene>
<sequence>MRNNYLFLLLFTTMGFTQYSPSAPWKVDNALAKKEKLTLEEEVALFNEYWTTRDKNVKGSGHKPFKRWENYWKNLVNEQGYIISPTQFYEAWQEKNNAKKNSTVNSRFSLPVSNWQPVGPLTHTNTGSWSSGQGRVNVVYQDPNNANTLYIGAPAGGIWKSTDAGVNWTPLSDYLPQIGVSGIVVDHTNSNVIYIATGDNDNGDSYSVGVLKSTDGGTTWNTTGLTFTTTNRTAGDIIMHPTDNSILFCAASNALYKTTDGGTTWNIVRLGNFAKGSVRFKPNDPSVVYAVTNTSFYKSTNTGSTFTQVTSGLPASSSRLRLDVTPANPNYVYILSHSFNEPANNGFQGVYRSVNSGDAFTLRNNTTNVLESNQANYDLALAVSDTNAEEVYTGCLNIWKSTNGGTNFTKLNNWSSPTAAAYTHADIHFLKFYNGNFFCGSDGGVYKSTNSGTNFTDLTATAQISQFYRIAVSKQSSANMVGGLQDNGGHAYSSGGWKNYYGADGMDTAVNSNDPNAYYGFIQYGGTLYLSNNAGNSRTGSVSAPAAETGTNDDGGNWITPLRANNSGELFSGYERLYRLNGSSWVQQSVGTIGSGNIENIEVSPVNDDIMYVSNGASLFLSTNRGINFNAVYSASSSITSIECHSSNSNIVYITTSGASGGVFVSTDTGLNFNDITSGIPNIGKNVIVHQSQNTDNPLYVGTSLGVYYKDDTMSSWEPFDTNLPNVSVTDLEININDAKLIAATYGRGIWQTDIPVQVPNDDVKLVQIQNPVTGINCGNNVNPEIEIQNNGLNPITSVTFDYTIDSTPYTYTWNGNLASSATTVVALPSVTIARGTHVLSVSSSTTNDAFPDNNNGEKSFIINDSGTIGVVNTFTNASDELISYNEGSAGSQWVRVIRSDGSTMDSAGNSVYSTSASGNYPDNTKAYLVSQCYDLSSVSNPEIRFSLKYDLEENWDIVYVEYSTDFGGNWNVLGTSGPNWYNSNRTNATSGTANDCQNCPGAQWTGLNTTNTSYFYPLTALNTETHVIFRIVFHSDQSVNNPGANVDNFVINGVVLSSETFALESIAVYPNPSNGLYTVSTKNQQIEAIEVYDISGKNILNQNNFKSSNEIMLDLTHASNGIYFMKISTDVGSITKRIIKK</sequence>
<accession>A0A6I4ISG2</accession>
<dbReference type="NCBIfam" id="TIGR04183">
    <property type="entry name" value="Por_Secre_tail"/>
    <property type="match status" value="1"/>
</dbReference>
<name>A0A6I4ISG2_9FLAO</name>
<dbReference type="Pfam" id="PF18962">
    <property type="entry name" value="Por_Secre_tail"/>
    <property type="match status" value="1"/>
</dbReference>
<dbReference type="Gene3D" id="2.130.10.10">
    <property type="entry name" value="YVTN repeat-like/Quinoprotein amine dehydrogenase"/>
    <property type="match status" value="4"/>
</dbReference>
<dbReference type="InterPro" id="IPR031778">
    <property type="entry name" value="Sortilin_N"/>
</dbReference>
<keyword evidence="7" id="KW-1185">Reference proteome</keyword>
<comment type="caution">
    <text evidence="6">The sequence shown here is derived from an EMBL/GenBank/DDBJ whole genome shotgun (WGS) entry which is preliminary data.</text>
</comment>
<evidence type="ECO:0000256" key="2">
    <source>
        <dbReference type="ARBA" id="ARBA00022737"/>
    </source>
</evidence>
<dbReference type="OrthoDB" id="9757947at2"/>
<dbReference type="InterPro" id="IPR052025">
    <property type="entry name" value="Xyloglucanase_GH74"/>
</dbReference>
<dbReference type="SUPFAM" id="SSF110296">
    <property type="entry name" value="Oligoxyloglucan reducing end-specific cellobiohydrolase"/>
    <property type="match status" value="2"/>
</dbReference>
<protein>
    <submittedName>
        <fullName evidence="6">T9SS type A sorting domain-containing protein</fullName>
    </submittedName>
</protein>
<dbReference type="Proteomes" id="UP000431264">
    <property type="component" value="Unassembled WGS sequence"/>
</dbReference>
<dbReference type="Gene3D" id="2.60.120.260">
    <property type="entry name" value="Galactose-binding domain-like"/>
    <property type="match status" value="1"/>
</dbReference>
<evidence type="ECO:0000313" key="7">
    <source>
        <dbReference type="Proteomes" id="UP000431264"/>
    </source>
</evidence>
<reference evidence="7" key="1">
    <citation type="submission" date="2019-05" db="EMBL/GenBank/DDBJ databases">
        <title>Flavobacterium profundi sp. nov., isolated from a deep-sea seamount.</title>
        <authorList>
            <person name="Zhang D.-C."/>
        </authorList>
    </citation>
    <scope>NUCLEOTIDE SEQUENCE [LARGE SCALE GENOMIC DNA]</scope>
    <source>
        <strain evidence="7">TP390</strain>
    </source>
</reference>
<dbReference type="AlphaFoldDB" id="A0A6I4ISG2"/>
<dbReference type="PANTHER" id="PTHR43739">
    <property type="entry name" value="XYLOGLUCANASE (EUROFUNG)"/>
    <property type="match status" value="1"/>
</dbReference>
<evidence type="ECO:0000256" key="1">
    <source>
        <dbReference type="ARBA" id="ARBA00022729"/>
    </source>
</evidence>
<proteinExistence type="predicted"/>
<evidence type="ECO:0000256" key="3">
    <source>
        <dbReference type="SAM" id="MobiDB-lite"/>
    </source>
</evidence>
<dbReference type="PANTHER" id="PTHR43739:SF5">
    <property type="entry name" value="EXO-ALPHA-SIALIDASE"/>
    <property type="match status" value="1"/>
</dbReference>
<keyword evidence="1" id="KW-0732">Signal</keyword>
<dbReference type="InterPro" id="IPR026444">
    <property type="entry name" value="Secre_tail"/>
</dbReference>
<feature type="domain" description="Sortilin N-terminal" evidence="4">
    <location>
        <begin position="158"/>
        <end position="268"/>
    </location>
</feature>
<feature type="domain" description="Secretion system C-terminal sorting" evidence="5">
    <location>
        <begin position="1069"/>
        <end position="1140"/>
    </location>
</feature>
<dbReference type="EMBL" id="WQLW01000007">
    <property type="protein sequence ID" value="MVO09546.1"/>
    <property type="molecule type" value="Genomic_DNA"/>
</dbReference>
<feature type="region of interest" description="Disordered" evidence="3">
    <location>
        <begin position="539"/>
        <end position="559"/>
    </location>
</feature>
<evidence type="ECO:0000313" key="6">
    <source>
        <dbReference type="EMBL" id="MVO09546.1"/>
    </source>
</evidence>
<dbReference type="RefSeq" id="WP_140997927.1">
    <property type="nucleotide sequence ID" value="NZ_VDCZ01000007.1"/>
</dbReference>
<evidence type="ECO:0000259" key="5">
    <source>
        <dbReference type="Pfam" id="PF18962"/>
    </source>
</evidence>
<evidence type="ECO:0000259" key="4">
    <source>
        <dbReference type="Pfam" id="PF15902"/>
    </source>
</evidence>
<organism evidence="6 7">
    <name type="scientific">Flavobacterium profundi</name>
    <dbReference type="NCBI Taxonomy" id="1774945"/>
    <lineage>
        <taxon>Bacteria</taxon>
        <taxon>Pseudomonadati</taxon>
        <taxon>Bacteroidota</taxon>
        <taxon>Flavobacteriia</taxon>
        <taxon>Flavobacteriales</taxon>
        <taxon>Flavobacteriaceae</taxon>
        <taxon>Flavobacterium</taxon>
    </lineage>
</organism>
<dbReference type="Pfam" id="PF15902">
    <property type="entry name" value="Sortilin-Vps10"/>
    <property type="match status" value="1"/>
</dbReference>
<keyword evidence="2" id="KW-0677">Repeat</keyword>
<dbReference type="InterPro" id="IPR015943">
    <property type="entry name" value="WD40/YVTN_repeat-like_dom_sf"/>
</dbReference>
<dbReference type="GO" id="GO:0010411">
    <property type="term" value="P:xyloglucan metabolic process"/>
    <property type="evidence" value="ECO:0007669"/>
    <property type="project" value="TreeGrafter"/>
</dbReference>
<dbReference type="CDD" id="cd15482">
    <property type="entry name" value="Sialidase_non-viral"/>
    <property type="match status" value="1"/>
</dbReference>